<reference evidence="3 4" key="1">
    <citation type="submission" date="2019-01" db="EMBL/GenBank/DDBJ databases">
        <title>Genomic insights into a novel species Rhodoferax sp.</title>
        <authorList>
            <person name="Jin L."/>
        </authorList>
    </citation>
    <scope>NUCLEOTIDE SEQUENCE [LARGE SCALE GENOMIC DNA]</scope>
    <source>
        <strain evidence="3 4">CHu59-6-5</strain>
    </source>
</reference>
<dbReference type="KEGG" id="rhf:EUB48_19225"/>
<comment type="similarity">
    <text evidence="1 2">Belongs to the OprB family.</text>
</comment>
<feature type="chain" id="PRO_5022272498" evidence="2">
    <location>
        <begin position="26"/>
        <end position="423"/>
    </location>
</feature>
<sequence>MRHSKLLRCAITSVGIFAAASQAFAGAADAADPVRDWLTPALTYDGALVSDLQGGLRRGSTYVGNLHLKLTAKGASTPWLGTTGFVDLLAIHGGRPSQLVGDAQGVSNIEGPAGSQIEELWLQHNFQGSSVSVLGGIYDLNSEFYRLQAAGLFLNSSFGMGPEFAQSGVEGPSIFPRTSAGIRFALKPGPGTVLRAALLDGVPVARPDGSHAVFQKGDGLLGVAEVAFLSRASAADTVPRDARDRIGRFSALRPYDDKLALGLWHYSGRYADLSDVDSAANPVARRGTSGAYAIGERELVGRDGSSRRHVAAFGQIGVADARTNRFASYVGAGLVGSGWGVGREADQIGISIARANNGSHYARSMQAQDLTPTRAETTIEVTYLAQVSKHLAIQPDIQYVVHPNTDPSVSNAWVLQLRFECSF</sequence>
<evidence type="ECO:0000313" key="3">
    <source>
        <dbReference type="EMBL" id="QDL39202.1"/>
    </source>
</evidence>
<dbReference type="Pfam" id="PF04966">
    <property type="entry name" value="OprB"/>
    <property type="match status" value="1"/>
</dbReference>
<keyword evidence="2" id="KW-0732">Signal</keyword>
<gene>
    <name evidence="3" type="ORF">EUB48_19225</name>
</gene>
<dbReference type="EMBL" id="CP035503">
    <property type="protein sequence ID" value="QDL39202.1"/>
    <property type="molecule type" value="Genomic_DNA"/>
</dbReference>
<dbReference type="AlphaFoldDB" id="A0A515DFL0"/>
<organism evidence="3 4">
    <name type="scientific">Rhodoferax sediminis</name>
    <dbReference type="NCBI Taxonomy" id="2509614"/>
    <lineage>
        <taxon>Bacteria</taxon>
        <taxon>Pseudomonadati</taxon>
        <taxon>Pseudomonadota</taxon>
        <taxon>Betaproteobacteria</taxon>
        <taxon>Burkholderiales</taxon>
        <taxon>Comamonadaceae</taxon>
        <taxon>Rhodoferax</taxon>
    </lineage>
</organism>
<dbReference type="GO" id="GO:0015288">
    <property type="term" value="F:porin activity"/>
    <property type="evidence" value="ECO:0007669"/>
    <property type="project" value="InterPro"/>
</dbReference>
<evidence type="ECO:0000313" key="4">
    <source>
        <dbReference type="Proteomes" id="UP000316798"/>
    </source>
</evidence>
<dbReference type="PANTHER" id="PTHR37944:SF1">
    <property type="entry name" value="PORIN B"/>
    <property type="match status" value="1"/>
</dbReference>
<dbReference type="OrthoDB" id="545475at2"/>
<dbReference type="InterPro" id="IPR007049">
    <property type="entry name" value="Carb-sel_porin_OprB"/>
</dbReference>
<evidence type="ECO:0000256" key="1">
    <source>
        <dbReference type="ARBA" id="ARBA00008769"/>
    </source>
</evidence>
<dbReference type="InterPro" id="IPR038673">
    <property type="entry name" value="OprB_sf"/>
</dbReference>
<protein>
    <submittedName>
        <fullName evidence="3">Uncharacterized protein</fullName>
    </submittedName>
</protein>
<name>A0A515DFL0_9BURK</name>
<keyword evidence="4" id="KW-1185">Reference proteome</keyword>
<evidence type="ECO:0000256" key="2">
    <source>
        <dbReference type="RuleBase" id="RU363072"/>
    </source>
</evidence>
<dbReference type="PANTHER" id="PTHR37944">
    <property type="entry name" value="PORIN B"/>
    <property type="match status" value="1"/>
</dbReference>
<feature type="signal peptide" evidence="2">
    <location>
        <begin position="1"/>
        <end position="25"/>
    </location>
</feature>
<dbReference type="RefSeq" id="WP_142820699.1">
    <property type="nucleotide sequence ID" value="NZ_CP035503.1"/>
</dbReference>
<dbReference type="InterPro" id="IPR052932">
    <property type="entry name" value="OprB_Porin"/>
</dbReference>
<dbReference type="GO" id="GO:0008643">
    <property type="term" value="P:carbohydrate transport"/>
    <property type="evidence" value="ECO:0007669"/>
    <property type="project" value="InterPro"/>
</dbReference>
<dbReference type="GO" id="GO:0016020">
    <property type="term" value="C:membrane"/>
    <property type="evidence" value="ECO:0007669"/>
    <property type="project" value="InterPro"/>
</dbReference>
<dbReference type="Proteomes" id="UP000316798">
    <property type="component" value="Chromosome"/>
</dbReference>
<dbReference type="Gene3D" id="2.40.160.180">
    <property type="entry name" value="Carbohydrate-selective porin OprB"/>
    <property type="match status" value="1"/>
</dbReference>
<proteinExistence type="inferred from homology"/>
<accession>A0A515DFL0</accession>